<evidence type="ECO:0000256" key="1">
    <source>
        <dbReference type="SAM" id="Coils"/>
    </source>
</evidence>
<sequence length="1255" mass="138726">MRLRLFGILILLMGLPLLLASETALLLPQGTALVEQWAPDQHLYVKGEVNLSDAELASLEKWLDQNGQNWVILLMESARGERYRSKTGIDAVEQALESDLLGKTGFGSLRDQSTGERNGVFFVIYLAERKFSYFGGDQYEKRGLGGNRWSGRLDAAAISAMRNGGRIADAVRDTVTSIEGRLQSRLQQEKRMAAAAAEEAKVRRQAVEATIARAEQNLKQVERELERFRKESTLQEGDLVRKETGIWRAQLQQARTFLTRGNVESARYQALSTEDEMRKFRLLLQDYNEAPREMERLEQKLKELEIHSENDRGLSSREGLFAELKAAEEVHRKGESAYRTLLDRAQEGAERLVRQDSDFRLVRERTLARAAEMKQQREVLTGAAGAGVGGLLLVGGLAGNRRRRKIKERAEALLQKRRDEMGEVSDQLMEMLDWAALVVGPADQLDARGYRGDTLARSQQGLAAVDRAFVISSYVQDLIEQGARLIEPRSPLPGARNLVSRGGYEKAIELLDSEVVCDPSLPPPLPGAPEERLGAAISQDFSLELSQWQERLQAALQEGREALQEVDDAWTSIVSRREKLALEIVRLERLEGTIDDWESDGWLLLDNLFSQWIPVMESELAEGTELADGDPVAALRGPIAVGERMVSEASALIAGVVAFREQRWEQVKRDERDLAHLGRQTSWIEREMDLLSERAEALCFAGMQQSAGDSISSFVESLMAFAERVEQSLAEGRRAEKEIKPALDAAATQVRQARSSLGQRLGVAADRVLSESPERNPDTHLAEGRAQREAALAALDAGEPGAAEAFLDQAAGFLASTRELVTDSEESFRVFEQQHRELKSNHEFTANHEREIVALVESLRVDFSSSALLVDLSGGEDASYADAPVVLKRRAQRVAEILEEASACHRSARLLESRDLLREGSAVVASRETLCSEVKERKSALAALSDENELLLEKLLRTCKDLEAPVSDRRVMAATVALFVEAEAQRDQARSAVEATGKDNNPFAAADSLLQLSERLTVVRGEVDNDLVIYDNTVATLRQARSAEEETQRLVHAAQTDGVTDSNRLQKAMGHVEKITSQLAKADAELQGTHGDWRAVNEELAGIREELAEASMVIREELQLAREAMTRISQAEGALRSAVHWKGRYGVRVSGTPGLMAIESANRAIVRGEYHDCIRHAGFAIVEARRAIAAAEAEEARRRRRAQAAAAAQRAAARRSRISSSSSFGRSSSFGSSSRSSSVGRSSFSSSSRVGRSGW</sequence>
<dbReference type="AlphaFoldDB" id="A0A918TPJ5"/>
<accession>A0A918TPJ5</accession>
<feature type="compositionally biased region" description="Low complexity" evidence="2">
    <location>
        <begin position="1218"/>
        <end position="1255"/>
    </location>
</feature>
<dbReference type="Proteomes" id="UP000644507">
    <property type="component" value="Unassembled WGS sequence"/>
</dbReference>
<proteinExistence type="predicted"/>
<name>A0A918TPJ5_9BACT</name>
<feature type="coiled-coil region" evidence="1">
    <location>
        <begin position="287"/>
        <end position="314"/>
    </location>
</feature>
<gene>
    <name evidence="3" type="ORF">GCM10007100_25890</name>
</gene>
<organism evidence="3 4">
    <name type="scientific">Roseibacillus persicicus</name>
    <dbReference type="NCBI Taxonomy" id="454148"/>
    <lineage>
        <taxon>Bacteria</taxon>
        <taxon>Pseudomonadati</taxon>
        <taxon>Verrucomicrobiota</taxon>
        <taxon>Verrucomicrobiia</taxon>
        <taxon>Verrucomicrobiales</taxon>
        <taxon>Verrucomicrobiaceae</taxon>
        <taxon>Roseibacillus</taxon>
    </lineage>
</organism>
<comment type="caution">
    <text evidence="3">The sequence shown here is derived from an EMBL/GenBank/DDBJ whole genome shotgun (WGS) entry which is preliminary data.</text>
</comment>
<keyword evidence="4" id="KW-1185">Reference proteome</keyword>
<evidence type="ECO:0000256" key="2">
    <source>
        <dbReference type="SAM" id="MobiDB-lite"/>
    </source>
</evidence>
<evidence type="ECO:0000313" key="3">
    <source>
        <dbReference type="EMBL" id="GHC57855.1"/>
    </source>
</evidence>
<dbReference type="EMBL" id="BMXI01000011">
    <property type="protein sequence ID" value="GHC57855.1"/>
    <property type="molecule type" value="Genomic_DNA"/>
</dbReference>
<keyword evidence="1" id="KW-0175">Coiled coil</keyword>
<evidence type="ECO:0008006" key="5">
    <source>
        <dbReference type="Google" id="ProtNLM"/>
    </source>
</evidence>
<feature type="coiled-coil region" evidence="1">
    <location>
        <begin position="538"/>
        <end position="569"/>
    </location>
</feature>
<dbReference type="RefSeq" id="WP_189570557.1">
    <property type="nucleotide sequence ID" value="NZ_BMXI01000011.1"/>
</dbReference>
<reference evidence="3" key="1">
    <citation type="journal article" date="2014" name="Int. J. Syst. Evol. Microbiol.">
        <title>Complete genome sequence of Corynebacterium casei LMG S-19264T (=DSM 44701T), isolated from a smear-ripened cheese.</title>
        <authorList>
            <consortium name="US DOE Joint Genome Institute (JGI-PGF)"/>
            <person name="Walter F."/>
            <person name="Albersmeier A."/>
            <person name="Kalinowski J."/>
            <person name="Ruckert C."/>
        </authorList>
    </citation>
    <scope>NUCLEOTIDE SEQUENCE</scope>
    <source>
        <strain evidence="3">KCTC 12988</strain>
    </source>
</reference>
<reference evidence="3" key="2">
    <citation type="submission" date="2020-09" db="EMBL/GenBank/DDBJ databases">
        <authorList>
            <person name="Sun Q."/>
            <person name="Kim S."/>
        </authorList>
    </citation>
    <scope>NUCLEOTIDE SEQUENCE</scope>
    <source>
        <strain evidence="3">KCTC 12988</strain>
    </source>
</reference>
<feature type="coiled-coil region" evidence="1">
    <location>
        <begin position="197"/>
        <end position="238"/>
    </location>
</feature>
<evidence type="ECO:0000313" key="4">
    <source>
        <dbReference type="Proteomes" id="UP000644507"/>
    </source>
</evidence>
<protein>
    <recommendedName>
        <fullName evidence="5">TPM domain-containing protein</fullName>
    </recommendedName>
</protein>
<feature type="region of interest" description="Disordered" evidence="2">
    <location>
        <begin position="1201"/>
        <end position="1255"/>
    </location>
</feature>